<evidence type="ECO:0000313" key="5">
    <source>
        <dbReference type="EMBL" id="HHI49506.1"/>
    </source>
</evidence>
<dbReference type="PANTHER" id="PTHR43334:SF1">
    <property type="entry name" value="3-HYDROXYPROPIONATE--COA LIGASE [ADP-FORMING]"/>
    <property type="match status" value="1"/>
</dbReference>
<keyword evidence="3" id="KW-0067">ATP-binding</keyword>
<evidence type="ECO:0000256" key="1">
    <source>
        <dbReference type="ARBA" id="ARBA00022598"/>
    </source>
</evidence>
<accession>A0A7J3V059</accession>
<dbReference type="EMBL" id="DRVT01000055">
    <property type="protein sequence ID" value="HHI49506.1"/>
    <property type="molecule type" value="Genomic_DNA"/>
</dbReference>
<dbReference type="GO" id="GO:0043758">
    <property type="term" value="F:acetate-CoA ligase (ADP-forming) activity"/>
    <property type="evidence" value="ECO:0007669"/>
    <property type="project" value="InterPro"/>
</dbReference>
<dbReference type="GO" id="GO:0005524">
    <property type="term" value="F:ATP binding"/>
    <property type="evidence" value="ECO:0007669"/>
    <property type="project" value="UniProtKB-KW"/>
</dbReference>
<dbReference type="InterPro" id="IPR036291">
    <property type="entry name" value="NAD(P)-bd_dom_sf"/>
</dbReference>
<dbReference type="SMART" id="SM00881">
    <property type="entry name" value="CoA_binding"/>
    <property type="match status" value="1"/>
</dbReference>
<feature type="domain" description="CoA-binding" evidence="4">
    <location>
        <begin position="8"/>
        <end position="103"/>
    </location>
</feature>
<dbReference type="Pfam" id="PF13380">
    <property type="entry name" value="CoA_binding_2"/>
    <property type="match status" value="1"/>
</dbReference>
<dbReference type="InterPro" id="IPR043938">
    <property type="entry name" value="Ligase_CoA_dom"/>
</dbReference>
<proteinExistence type="predicted"/>
<gene>
    <name evidence="5" type="ORF">ENL91_04965</name>
</gene>
<reference evidence="5" key="1">
    <citation type="journal article" date="2020" name="mSystems">
        <title>Genome- and Community-Level Interaction Insights into Carbon Utilization and Element Cycling Functions of Hydrothermarchaeota in Hydrothermal Sediment.</title>
        <authorList>
            <person name="Zhou Z."/>
            <person name="Liu Y."/>
            <person name="Xu W."/>
            <person name="Pan J."/>
            <person name="Luo Z.H."/>
            <person name="Li M."/>
        </authorList>
    </citation>
    <scope>NUCLEOTIDE SEQUENCE [LARGE SCALE GENOMIC DNA]</scope>
    <source>
        <strain evidence="5">SpSt-1038</strain>
    </source>
</reference>
<protein>
    <recommendedName>
        <fullName evidence="4">CoA-binding domain-containing protein</fullName>
    </recommendedName>
</protein>
<dbReference type="Gene3D" id="3.40.50.261">
    <property type="entry name" value="Succinyl-CoA synthetase domains"/>
    <property type="match status" value="2"/>
</dbReference>
<keyword evidence="2" id="KW-0547">Nucleotide-binding</keyword>
<dbReference type="InterPro" id="IPR003781">
    <property type="entry name" value="CoA-bd"/>
</dbReference>
<dbReference type="Pfam" id="PF19045">
    <property type="entry name" value="Ligase_CoA_2"/>
    <property type="match status" value="1"/>
</dbReference>
<dbReference type="Gene3D" id="3.40.50.720">
    <property type="entry name" value="NAD(P)-binding Rossmann-like Domain"/>
    <property type="match status" value="1"/>
</dbReference>
<comment type="caution">
    <text evidence="5">The sequence shown here is derived from an EMBL/GenBank/DDBJ whole genome shotgun (WGS) entry which is preliminary data.</text>
</comment>
<dbReference type="InterPro" id="IPR016102">
    <property type="entry name" value="Succinyl-CoA_synth-like"/>
</dbReference>
<dbReference type="AlphaFoldDB" id="A0A7J3V059"/>
<evidence type="ECO:0000259" key="4">
    <source>
        <dbReference type="SMART" id="SM00881"/>
    </source>
</evidence>
<dbReference type="Pfam" id="PF13607">
    <property type="entry name" value="Succ_CoA_lig"/>
    <property type="match status" value="1"/>
</dbReference>
<evidence type="ECO:0000256" key="2">
    <source>
        <dbReference type="ARBA" id="ARBA00022741"/>
    </source>
</evidence>
<name>A0A7J3V059_9CREN</name>
<dbReference type="InterPro" id="IPR032875">
    <property type="entry name" value="Succ_CoA_lig_flav_dom"/>
</dbReference>
<keyword evidence="1" id="KW-0436">Ligase</keyword>
<dbReference type="PANTHER" id="PTHR43334">
    <property type="entry name" value="ACETATE--COA LIGASE [ADP-FORMING]"/>
    <property type="match status" value="1"/>
</dbReference>
<sequence length="466" mass="49806">MGDSLEHLFSPRSVCVIGASRDPEAWGHVLLRNLLNGGFRGRIYAVNPRANEVLGIPCHRSVFELPEEIDLAVIALPSGLVYDAVVECGEKGAKYAIVVSAGFGESGRSDLERKVVQAARARGMRIIGPNCMGIYSSHSDLVSTFTSLVPPRGEISFVSQSGAVGTTVLAWAKEHGVGFSKFVSIGNESDLSIPELLEYFETDDSTKVIALYLESVKDGRRLVSSLSSCTLKKPVVAMKVGVTSAGAAAASSHTGAIAVEDKIIDGVFRQYSVIRARDPAELFRISFAFSSLPIPSGRSAAVVTTGGGWGIECADALEMKGISLPPLPREVFEVADATLPGFWSKRNPIDMVASPDPFNYSRILEAVLKSPEFDMAFLLGFGTIGSIAMPSLIRSEIEAAKSISEIVRATNKPLFVVDMLGPSQSAASRALIKAGIPVFPSSLSAAEAASAMVRYREFRRRKSSRT</sequence>
<dbReference type="SUPFAM" id="SSF51735">
    <property type="entry name" value="NAD(P)-binding Rossmann-fold domains"/>
    <property type="match status" value="1"/>
</dbReference>
<evidence type="ECO:0000256" key="3">
    <source>
        <dbReference type="ARBA" id="ARBA00022840"/>
    </source>
</evidence>
<organism evidence="5">
    <name type="scientific">Candidatus Methanosuratincola petrocarbonis</name>
    <name type="common">ex Vanwonterghem et al. 2016</name>
    <dbReference type="NCBI Taxonomy" id="1867261"/>
    <lineage>
        <taxon>Archaea</taxon>
        <taxon>Thermoproteota</taxon>
        <taxon>Methanosuratincolia</taxon>
        <taxon>Candidatus Methanomethylicales</taxon>
        <taxon>Candidatus Methanomethylicaceae</taxon>
        <taxon>Candidatus Methanosuratincola (ex Vanwonterghem et al. 2016)</taxon>
    </lineage>
</organism>
<dbReference type="InterPro" id="IPR051538">
    <property type="entry name" value="Acyl-CoA_Synth/Transferase"/>
</dbReference>
<dbReference type="SUPFAM" id="SSF52210">
    <property type="entry name" value="Succinyl-CoA synthetase domains"/>
    <property type="match status" value="2"/>
</dbReference>